<dbReference type="Pfam" id="PF00850">
    <property type="entry name" value="Hist_deacetyl"/>
    <property type="match status" value="1"/>
</dbReference>
<dbReference type="Proteomes" id="UP000245539">
    <property type="component" value="Unassembled WGS sequence"/>
</dbReference>
<evidence type="ECO:0000313" key="5">
    <source>
        <dbReference type="Proteomes" id="UP000245539"/>
    </source>
</evidence>
<dbReference type="AlphaFoldDB" id="A0A317C9J9"/>
<dbReference type="PRINTS" id="PR01270">
    <property type="entry name" value="HDASUPER"/>
</dbReference>
<dbReference type="InterPro" id="IPR023696">
    <property type="entry name" value="Ureohydrolase_dom_sf"/>
</dbReference>
<dbReference type="Gene3D" id="3.40.800.20">
    <property type="entry name" value="Histone deacetylase domain"/>
    <property type="match status" value="1"/>
</dbReference>
<evidence type="ECO:0000256" key="1">
    <source>
        <dbReference type="ARBA" id="ARBA00005947"/>
    </source>
</evidence>
<keyword evidence="2" id="KW-0378">Hydrolase</keyword>
<dbReference type="PANTHER" id="PTHR10625:SF19">
    <property type="entry name" value="HISTONE DEACETYLASE 12"/>
    <property type="match status" value="1"/>
</dbReference>
<dbReference type="InterPro" id="IPR000286">
    <property type="entry name" value="HDACs"/>
</dbReference>
<accession>A0A317C9J9</accession>
<keyword evidence="5" id="KW-1185">Reference proteome</keyword>
<dbReference type="InterPro" id="IPR044150">
    <property type="entry name" value="HDAC_classIV"/>
</dbReference>
<dbReference type="CDD" id="cd09993">
    <property type="entry name" value="HDAC_classIV"/>
    <property type="match status" value="1"/>
</dbReference>
<comment type="caution">
    <text evidence="4">The sequence shown here is derived from an EMBL/GenBank/DDBJ whole genome shotgun (WGS) entry which is preliminary data.</text>
</comment>
<reference evidence="4 5" key="1">
    <citation type="submission" date="2018-05" db="EMBL/GenBank/DDBJ databases">
        <title>Leucothrix arctica sp. nov., isolated from Arctic seawater.</title>
        <authorList>
            <person name="Choi A."/>
            <person name="Baek K."/>
        </authorList>
    </citation>
    <scope>NUCLEOTIDE SEQUENCE [LARGE SCALE GENOMIC DNA]</scope>
    <source>
        <strain evidence="4 5">JCM 18388</strain>
    </source>
</reference>
<dbReference type="OrthoDB" id="9808367at2"/>
<feature type="domain" description="Histone deacetylase" evidence="3">
    <location>
        <begin position="25"/>
        <end position="288"/>
    </location>
</feature>
<evidence type="ECO:0000259" key="3">
    <source>
        <dbReference type="Pfam" id="PF00850"/>
    </source>
</evidence>
<evidence type="ECO:0000256" key="2">
    <source>
        <dbReference type="ARBA" id="ARBA00022801"/>
    </source>
</evidence>
<name>A0A317C9J9_9GAMM</name>
<organism evidence="4 5">
    <name type="scientific">Leucothrix pacifica</name>
    <dbReference type="NCBI Taxonomy" id="1247513"/>
    <lineage>
        <taxon>Bacteria</taxon>
        <taxon>Pseudomonadati</taxon>
        <taxon>Pseudomonadota</taxon>
        <taxon>Gammaproteobacteria</taxon>
        <taxon>Thiotrichales</taxon>
        <taxon>Thiotrichaceae</taxon>
        <taxon>Leucothrix</taxon>
    </lineage>
</organism>
<dbReference type="RefSeq" id="WP_109838640.1">
    <property type="nucleotide sequence ID" value="NZ_QGKM01000051.1"/>
</dbReference>
<proteinExistence type="inferred from homology"/>
<dbReference type="GO" id="GO:0016787">
    <property type="term" value="F:hydrolase activity"/>
    <property type="evidence" value="ECO:0007669"/>
    <property type="project" value="UniProtKB-KW"/>
</dbReference>
<dbReference type="PANTHER" id="PTHR10625">
    <property type="entry name" value="HISTONE DEACETYLASE HDAC1-RELATED"/>
    <property type="match status" value="1"/>
</dbReference>
<dbReference type="GO" id="GO:0040029">
    <property type="term" value="P:epigenetic regulation of gene expression"/>
    <property type="evidence" value="ECO:0007669"/>
    <property type="project" value="TreeGrafter"/>
</dbReference>
<dbReference type="EMBL" id="QGKM01000051">
    <property type="protein sequence ID" value="PWQ95037.1"/>
    <property type="molecule type" value="Genomic_DNA"/>
</dbReference>
<sequence>MKAYYCDTFNLPLPEKHRFPMIKYRRLRERIEAFNQSSASSKKAIELVLPPAASDAELMLAHDEEYVRKATQGMLNDKEVRAIGFPWTEALIERSRRSSGATMQAAVTAISDGISVNLAGGTHHACYAEAQGFCVFNDSAITARYLQQQGLAKHPLIIDLDVHQGNGTANILQHDQSIFTLSVHGAKNFPTRKEQSDLDVPLDNDCNDADYLEALDNALSQVGERFDPDFVIYVAGADPYENDRLGKLSLTKQGLKQRDERVFEFCKARNIPASVSMAGGYANDVEDIVDIHLQTVMMAYEHHGSQ</sequence>
<gene>
    <name evidence="4" type="ORF">DKW60_15845</name>
</gene>
<dbReference type="SUPFAM" id="SSF52768">
    <property type="entry name" value="Arginase/deacetylase"/>
    <property type="match status" value="1"/>
</dbReference>
<dbReference type="GO" id="GO:0004407">
    <property type="term" value="F:histone deacetylase activity"/>
    <property type="evidence" value="ECO:0007669"/>
    <property type="project" value="InterPro"/>
</dbReference>
<dbReference type="InterPro" id="IPR037138">
    <property type="entry name" value="His_deacetylse_dom_sf"/>
</dbReference>
<comment type="similarity">
    <text evidence="1">Belongs to the histone deacetylase family.</text>
</comment>
<protein>
    <submittedName>
        <fullName evidence="4">Histone deacetylase</fullName>
    </submittedName>
</protein>
<evidence type="ECO:0000313" key="4">
    <source>
        <dbReference type="EMBL" id="PWQ95037.1"/>
    </source>
</evidence>
<dbReference type="InterPro" id="IPR023801">
    <property type="entry name" value="His_deacetylse_dom"/>
</dbReference>